<accession>A0A7J9J282</accession>
<dbReference type="InterPro" id="IPR008138">
    <property type="entry name" value="SapB_2"/>
</dbReference>
<dbReference type="AlphaFoldDB" id="A0A7J9J282"/>
<dbReference type="SUPFAM" id="SSF47862">
    <property type="entry name" value="Saposin"/>
    <property type="match status" value="1"/>
</dbReference>
<dbReference type="GO" id="GO:0008233">
    <property type="term" value="F:peptidase activity"/>
    <property type="evidence" value="ECO:0007669"/>
    <property type="project" value="UniProtKB-KW"/>
</dbReference>
<evidence type="ECO:0000256" key="1">
    <source>
        <dbReference type="ARBA" id="ARBA00022670"/>
    </source>
</evidence>
<proteinExistence type="predicted"/>
<dbReference type="EMBL" id="JABFAE010000005">
    <property type="protein sequence ID" value="MBA0827525.1"/>
    <property type="molecule type" value="Genomic_DNA"/>
</dbReference>
<organism evidence="5 6">
    <name type="scientific">Gossypium armourianum</name>
    <dbReference type="NCBI Taxonomy" id="34283"/>
    <lineage>
        <taxon>Eukaryota</taxon>
        <taxon>Viridiplantae</taxon>
        <taxon>Streptophyta</taxon>
        <taxon>Embryophyta</taxon>
        <taxon>Tracheophyta</taxon>
        <taxon>Spermatophyta</taxon>
        <taxon>Magnoliopsida</taxon>
        <taxon>eudicotyledons</taxon>
        <taxon>Gunneridae</taxon>
        <taxon>Pentapetalae</taxon>
        <taxon>rosids</taxon>
        <taxon>malvids</taxon>
        <taxon>Malvales</taxon>
        <taxon>Malvaceae</taxon>
        <taxon>Malvoideae</taxon>
        <taxon>Gossypium</taxon>
    </lineage>
</organism>
<comment type="caution">
    <text evidence="5">The sequence shown here is derived from an EMBL/GenBank/DDBJ whole genome shotgun (WGS) entry which is preliminary data.</text>
</comment>
<evidence type="ECO:0000259" key="4">
    <source>
        <dbReference type="PROSITE" id="PS50015"/>
    </source>
</evidence>
<dbReference type="InterPro" id="IPR011001">
    <property type="entry name" value="Saposin-like"/>
</dbReference>
<keyword evidence="1" id="KW-0645">Protease</keyword>
<keyword evidence="2" id="KW-1015">Disulfide bond</keyword>
<evidence type="ECO:0000256" key="3">
    <source>
        <dbReference type="ARBA" id="ARBA00023180"/>
    </source>
</evidence>
<dbReference type="PROSITE" id="PS50015">
    <property type="entry name" value="SAP_B"/>
    <property type="match status" value="1"/>
</dbReference>
<keyword evidence="3" id="KW-0325">Glycoprotein</keyword>
<keyword evidence="6" id="KW-1185">Reference proteome</keyword>
<sequence length="63" mass="7000">MEILELLLKGCNSVQNYVQKCKRLVFEYGPLILANAEHFLETTDVCTILHACDGGKQESVADS</sequence>
<evidence type="ECO:0000313" key="6">
    <source>
        <dbReference type="Proteomes" id="UP000593575"/>
    </source>
</evidence>
<protein>
    <recommendedName>
        <fullName evidence="4">Saposin B-type domain-containing protein</fullName>
    </recommendedName>
</protein>
<dbReference type="InterPro" id="IPR008139">
    <property type="entry name" value="SaposinB_dom"/>
</dbReference>
<reference evidence="5 6" key="1">
    <citation type="journal article" date="2019" name="Genome Biol. Evol.">
        <title>Insights into the evolution of the New World diploid cottons (Gossypium, subgenus Houzingenia) based on genome sequencing.</title>
        <authorList>
            <person name="Grover C.E."/>
            <person name="Arick M.A. 2nd"/>
            <person name="Thrash A."/>
            <person name="Conover J.L."/>
            <person name="Sanders W.S."/>
            <person name="Peterson D.G."/>
            <person name="Frelichowski J.E."/>
            <person name="Scheffler J.A."/>
            <person name="Scheffler B.E."/>
            <person name="Wendel J.F."/>
        </authorList>
    </citation>
    <scope>NUCLEOTIDE SEQUENCE [LARGE SCALE GENOMIC DNA]</scope>
    <source>
        <strain evidence="5">6</strain>
        <tissue evidence="5">Leaf</tissue>
    </source>
</reference>
<dbReference type="Gene3D" id="1.10.225.10">
    <property type="entry name" value="Saposin-like"/>
    <property type="match status" value="1"/>
</dbReference>
<dbReference type="InterPro" id="IPR051428">
    <property type="entry name" value="Sphingo_Act-Surfact_Prot"/>
</dbReference>
<dbReference type="GO" id="GO:0006508">
    <property type="term" value="P:proteolysis"/>
    <property type="evidence" value="ECO:0007669"/>
    <property type="project" value="UniProtKB-KW"/>
</dbReference>
<feature type="domain" description="Saposin B-type" evidence="4">
    <location>
        <begin position="1"/>
        <end position="56"/>
    </location>
</feature>
<name>A0A7J9J282_9ROSI</name>
<dbReference type="PANTHER" id="PTHR11480">
    <property type="entry name" value="SAPOSIN-RELATED"/>
    <property type="match status" value="1"/>
</dbReference>
<dbReference type="PANTHER" id="PTHR11480:SF3">
    <property type="entry name" value="BCDNA.GH08312"/>
    <property type="match status" value="1"/>
</dbReference>
<keyword evidence="1" id="KW-0378">Hydrolase</keyword>
<dbReference type="Proteomes" id="UP000593575">
    <property type="component" value="Unassembled WGS sequence"/>
</dbReference>
<dbReference type="Pfam" id="PF03489">
    <property type="entry name" value="SapB_2"/>
    <property type="match status" value="1"/>
</dbReference>
<evidence type="ECO:0000313" key="5">
    <source>
        <dbReference type="EMBL" id="MBA0827525.1"/>
    </source>
</evidence>
<evidence type="ECO:0000256" key="2">
    <source>
        <dbReference type="ARBA" id="ARBA00023157"/>
    </source>
</evidence>
<gene>
    <name evidence="5" type="ORF">Goarm_012302</name>
</gene>